<dbReference type="Gene3D" id="3.30.559.10">
    <property type="entry name" value="Chloramphenicol acetyltransferase-like domain"/>
    <property type="match status" value="2"/>
</dbReference>
<proteinExistence type="inferred from homology"/>
<comment type="caution">
    <text evidence="2">The sequence shown here is derived from an EMBL/GenBank/DDBJ whole genome shotgun (WGS) entry which is preliminary data.</text>
</comment>
<dbReference type="Pfam" id="PF02458">
    <property type="entry name" value="Transferase"/>
    <property type="match status" value="1"/>
</dbReference>
<dbReference type="PANTHER" id="PTHR31642">
    <property type="entry name" value="TRICHOTHECENE 3-O-ACETYLTRANSFERASE"/>
    <property type="match status" value="1"/>
</dbReference>
<comment type="similarity">
    <text evidence="1">Belongs to the plant acyltransferase family.</text>
</comment>
<protein>
    <submittedName>
        <fullName evidence="2">Spermidine hydroxycinnamoyl transferase isoform A</fullName>
    </submittedName>
</protein>
<dbReference type="Gramene" id="XM_028365437.1">
    <property type="protein sequence ID" value="XP_028221238.1"/>
    <property type="gene ID" value="LOC114402773"/>
</dbReference>
<dbReference type="GO" id="GO:0016747">
    <property type="term" value="F:acyltransferase activity, transferring groups other than amino-acyl groups"/>
    <property type="evidence" value="ECO:0007669"/>
    <property type="project" value="TreeGrafter"/>
</dbReference>
<evidence type="ECO:0000313" key="3">
    <source>
        <dbReference type="Proteomes" id="UP000289340"/>
    </source>
</evidence>
<gene>
    <name evidence="2" type="ORF">D0Y65_053114</name>
</gene>
<dbReference type="EMBL" id="QZWG01000020">
    <property type="protein sequence ID" value="RZB42392.1"/>
    <property type="molecule type" value="Genomic_DNA"/>
</dbReference>
<accession>A0A445F0Q2</accession>
<organism evidence="2 3">
    <name type="scientific">Glycine soja</name>
    <name type="common">Wild soybean</name>
    <dbReference type="NCBI Taxonomy" id="3848"/>
    <lineage>
        <taxon>Eukaryota</taxon>
        <taxon>Viridiplantae</taxon>
        <taxon>Streptophyta</taxon>
        <taxon>Embryophyta</taxon>
        <taxon>Tracheophyta</taxon>
        <taxon>Spermatophyta</taxon>
        <taxon>Magnoliopsida</taxon>
        <taxon>eudicotyledons</taxon>
        <taxon>Gunneridae</taxon>
        <taxon>Pentapetalae</taxon>
        <taxon>rosids</taxon>
        <taxon>fabids</taxon>
        <taxon>Fabales</taxon>
        <taxon>Fabaceae</taxon>
        <taxon>Papilionoideae</taxon>
        <taxon>50 kb inversion clade</taxon>
        <taxon>NPAAA clade</taxon>
        <taxon>indigoferoid/millettioid clade</taxon>
        <taxon>Phaseoleae</taxon>
        <taxon>Glycine</taxon>
        <taxon>Glycine subgen. Soja</taxon>
    </lineage>
</organism>
<dbReference type="InterPro" id="IPR023213">
    <property type="entry name" value="CAT-like_dom_sf"/>
</dbReference>
<keyword evidence="2" id="KW-0808">Transferase</keyword>
<dbReference type="PANTHER" id="PTHR31642:SF322">
    <property type="entry name" value="SHIKIMATE_QUINATE HYDROXYCINNAMOYLTRANSFERASE"/>
    <property type="match status" value="1"/>
</dbReference>
<name>A0A445F0Q2_GLYSO</name>
<evidence type="ECO:0000256" key="1">
    <source>
        <dbReference type="ARBA" id="ARBA00009861"/>
    </source>
</evidence>
<evidence type="ECO:0000313" key="2">
    <source>
        <dbReference type="EMBL" id="RZB42392.1"/>
    </source>
</evidence>
<dbReference type="Proteomes" id="UP000289340">
    <property type="component" value="Chromosome 20"/>
</dbReference>
<reference evidence="2 3" key="1">
    <citation type="submission" date="2018-09" db="EMBL/GenBank/DDBJ databases">
        <title>A high-quality reference genome of wild soybean provides a powerful tool to mine soybean genomes.</title>
        <authorList>
            <person name="Xie M."/>
            <person name="Chung C.Y.L."/>
            <person name="Li M.-W."/>
            <person name="Wong F.-L."/>
            <person name="Chan T.-F."/>
            <person name="Lam H.-M."/>
        </authorList>
    </citation>
    <scope>NUCLEOTIDE SEQUENCE [LARGE SCALE GENOMIC DNA]</scope>
    <source>
        <strain evidence="3">cv. W05</strain>
        <tissue evidence="2">Hypocotyl of etiolated seedlings</tissue>
    </source>
</reference>
<dbReference type="InterPro" id="IPR050317">
    <property type="entry name" value="Plant_Fungal_Acyltransferase"/>
</dbReference>
<sequence length="464" mass="52677">MSTITASYNVTPNEPTPNVSLWLSESDQVARWSHTSTIYIYKENQTQNALERMRDSLSKILVHYHPLAGRLTWLEGGKVELNCNGKGVTLIEAESQKTMDDYGDFAPSEKLKNELIPPVDYSQPIEELPLLLVQLTRFKKGSSNNNNNNQLGLAIGVAFCHVLCDGLAAIRFINAWAKLTRGEVLDSIEMFPFLDRTIMNSTYPPRAPRFDHPELKPLPLKLGTTDTIEEQKKEKTAVILRLTSQQVEKLKKKTNDERPQKEGITKTLRPYSRYEVIASHIWRCASKARELEDLQPTVVRVSADIRNRLNPPLPRNYFGNALAVALTPKCHTKELITNPLSHGAQKIREAIELLNDEYIRSQLDFIRCHEQLDRIRASYLDQGEPKNAPFYGNPNLTIVSWMSMPVYEADFGWGKPGYFGPGAVYPDGKAYIIRSSDEDGSLVVSAHLQTAHKELFKKFFYEDI</sequence>
<keyword evidence="3" id="KW-1185">Reference proteome</keyword>
<dbReference type="AlphaFoldDB" id="A0A445F0Q2"/>